<protein>
    <submittedName>
        <fullName evidence="2">Uncharacterized protein</fullName>
    </submittedName>
</protein>
<gene>
    <name evidence="2" type="ORF">GE061_016607</name>
</gene>
<evidence type="ECO:0000313" key="2">
    <source>
        <dbReference type="EMBL" id="KAF6208156.1"/>
    </source>
</evidence>
<dbReference type="AlphaFoldDB" id="A0A6A4K541"/>
<feature type="compositionally biased region" description="Acidic residues" evidence="1">
    <location>
        <begin position="202"/>
        <end position="211"/>
    </location>
</feature>
<feature type="region of interest" description="Disordered" evidence="1">
    <location>
        <begin position="37"/>
        <end position="98"/>
    </location>
</feature>
<sequence>MLASIIGRIWSRLNSEILKNGFGKAGIYPFNSGVVDESSYDPKALKRWKQTQAPRAAENPPANVPPTSSESQAQVPVANSSLSSSAGTPPVMPSTSDADTSFEEKIISFLRGGQQTSTTQKRKRVGTGSEVLTTEDVLARLENEKSKKKGPQKSKKKGPPKRTKKRAAKKNVTPETSDDEDFIASTRTRRRAAKKNCNPLDTTDEDEEDEVPPAVEVIALEPMEGDGHQECVTLTLAMDEGVPSSSGVCMIMPKAKPSPSKCLPKPAPDWDSDSSDDK</sequence>
<feature type="region of interest" description="Disordered" evidence="1">
    <location>
        <begin position="134"/>
        <end position="212"/>
    </location>
</feature>
<dbReference type="Proteomes" id="UP000466442">
    <property type="component" value="Unassembled WGS sequence"/>
</dbReference>
<feature type="region of interest" description="Disordered" evidence="1">
    <location>
        <begin position="254"/>
        <end position="278"/>
    </location>
</feature>
<name>A0A6A4K541_APOLU</name>
<organism evidence="2 3">
    <name type="scientific">Apolygus lucorum</name>
    <name type="common">Small green plant bug</name>
    <name type="synonym">Lygocoris lucorum</name>
    <dbReference type="NCBI Taxonomy" id="248454"/>
    <lineage>
        <taxon>Eukaryota</taxon>
        <taxon>Metazoa</taxon>
        <taxon>Ecdysozoa</taxon>
        <taxon>Arthropoda</taxon>
        <taxon>Hexapoda</taxon>
        <taxon>Insecta</taxon>
        <taxon>Pterygota</taxon>
        <taxon>Neoptera</taxon>
        <taxon>Paraneoptera</taxon>
        <taxon>Hemiptera</taxon>
        <taxon>Heteroptera</taxon>
        <taxon>Panheteroptera</taxon>
        <taxon>Cimicomorpha</taxon>
        <taxon>Miridae</taxon>
        <taxon>Mirini</taxon>
        <taxon>Apolygus</taxon>
    </lineage>
</organism>
<evidence type="ECO:0000256" key="1">
    <source>
        <dbReference type="SAM" id="MobiDB-lite"/>
    </source>
</evidence>
<feature type="compositionally biased region" description="Polar residues" evidence="1">
    <location>
        <begin position="65"/>
        <end position="98"/>
    </location>
</feature>
<reference evidence="2" key="1">
    <citation type="journal article" date="2021" name="Mol. Ecol. Resour.">
        <title>Apolygus lucorum genome provides insights into omnivorousness and mesophyll feeding.</title>
        <authorList>
            <person name="Liu Y."/>
            <person name="Liu H."/>
            <person name="Wang H."/>
            <person name="Huang T."/>
            <person name="Liu B."/>
            <person name="Yang B."/>
            <person name="Yin L."/>
            <person name="Li B."/>
            <person name="Zhang Y."/>
            <person name="Zhang S."/>
            <person name="Jiang F."/>
            <person name="Zhang X."/>
            <person name="Ren Y."/>
            <person name="Wang B."/>
            <person name="Wang S."/>
            <person name="Lu Y."/>
            <person name="Wu K."/>
            <person name="Fan W."/>
            <person name="Wang G."/>
        </authorList>
    </citation>
    <scope>NUCLEOTIDE SEQUENCE</scope>
    <source>
        <strain evidence="2">12Hb</strain>
    </source>
</reference>
<dbReference type="OrthoDB" id="6629014at2759"/>
<feature type="compositionally biased region" description="Basic residues" evidence="1">
    <location>
        <begin position="146"/>
        <end position="169"/>
    </location>
</feature>
<evidence type="ECO:0000313" key="3">
    <source>
        <dbReference type="Proteomes" id="UP000466442"/>
    </source>
</evidence>
<accession>A0A6A4K541</accession>
<keyword evidence="3" id="KW-1185">Reference proteome</keyword>
<comment type="caution">
    <text evidence="2">The sequence shown here is derived from an EMBL/GenBank/DDBJ whole genome shotgun (WGS) entry which is preliminary data.</text>
</comment>
<proteinExistence type="predicted"/>
<feature type="region of interest" description="Disordered" evidence="1">
    <location>
        <begin position="109"/>
        <end position="128"/>
    </location>
</feature>
<dbReference type="EMBL" id="WIXP02000007">
    <property type="protein sequence ID" value="KAF6208156.1"/>
    <property type="molecule type" value="Genomic_DNA"/>
</dbReference>